<evidence type="ECO:0000313" key="1">
    <source>
        <dbReference type="EMBL" id="RRT77904.1"/>
    </source>
</evidence>
<protein>
    <recommendedName>
        <fullName evidence="3">Cyclin C-terminal domain-containing protein</fullName>
    </recommendedName>
</protein>
<organism evidence="1 2">
    <name type="scientific">Ensete ventricosum</name>
    <name type="common">Abyssinian banana</name>
    <name type="synonym">Musa ensete</name>
    <dbReference type="NCBI Taxonomy" id="4639"/>
    <lineage>
        <taxon>Eukaryota</taxon>
        <taxon>Viridiplantae</taxon>
        <taxon>Streptophyta</taxon>
        <taxon>Embryophyta</taxon>
        <taxon>Tracheophyta</taxon>
        <taxon>Spermatophyta</taxon>
        <taxon>Magnoliopsida</taxon>
        <taxon>Liliopsida</taxon>
        <taxon>Zingiberales</taxon>
        <taxon>Musaceae</taxon>
        <taxon>Ensete</taxon>
    </lineage>
</organism>
<feature type="non-terminal residue" evidence="1">
    <location>
        <position position="130"/>
    </location>
</feature>
<proteinExistence type="predicted"/>
<dbReference type="Proteomes" id="UP000287651">
    <property type="component" value="Unassembled WGS sequence"/>
</dbReference>
<dbReference type="AlphaFoldDB" id="A0A427ANV2"/>
<sequence length="130" mass="14312">MEFDLENQMSSSDDEQQPRWGSISELFAAEADHIISTGGAIDLSARRDAVSLVLQVKLSIFKFSPGNHAEMKVLEFKPSVVAASALLSAAYEFFPVQFPDFRSAVASCEFVNEVIAATNNPLLFIILVWI</sequence>
<accession>A0A427ANV2</accession>
<evidence type="ECO:0008006" key="3">
    <source>
        <dbReference type="Google" id="ProtNLM"/>
    </source>
</evidence>
<name>A0A427ANV2_ENSVE</name>
<reference evidence="1 2" key="1">
    <citation type="journal article" date="2014" name="Agronomy (Basel)">
        <title>A Draft Genome Sequence for Ensete ventricosum, the Drought-Tolerant Tree Against Hunger.</title>
        <authorList>
            <person name="Harrison J."/>
            <person name="Moore K.A."/>
            <person name="Paszkiewicz K."/>
            <person name="Jones T."/>
            <person name="Grant M."/>
            <person name="Ambacheew D."/>
            <person name="Muzemil S."/>
            <person name="Studholme D.J."/>
        </authorList>
    </citation>
    <scope>NUCLEOTIDE SEQUENCE [LARGE SCALE GENOMIC DNA]</scope>
</reference>
<gene>
    <name evidence="1" type="ORF">B296_00027922</name>
</gene>
<dbReference type="EMBL" id="AMZH03001808">
    <property type="protein sequence ID" value="RRT77904.1"/>
    <property type="molecule type" value="Genomic_DNA"/>
</dbReference>
<evidence type="ECO:0000313" key="2">
    <source>
        <dbReference type="Proteomes" id="UP000287651"/>
    </source>
</evidence>
<comment type="caution">
    <text evidence="1">The sequence shown here is derived from an EMBL/GenBank/DDBJ whole genome shotgun (WGS) entry which is preliminary data.</text>
</comment>